<sequence>MESIGVRVLPSGYCQLYNTRRGGLSTFAPESQSAIIMGEEVHVQTKSGRTQIYRVNNSRTGVVGPIRTF</sequence>
<proteinExistence type="predicted"/>
<reference evidence="1 2" key="1">
    <citation type="journal article" date="2010" name="Environ. Microbiol.">
        <title>Genomic analysis of oceanic cyanobacterial myoviruses compared with T4-like myoviruses from diverse hosts and environments.</title>
        <authorList>
            <person name="Sullivan M.B."/>
            <person name="Huang K.H."/>
            <person name="Ignacio-Espinoza J.C."/>
            <person name="Berlin A.M."/>
            <person name="Kelly L."/>
            <person name="Weigele P.R."/>
            <person name="DeFrancesco A.S."/>
            <person name="Kern S.E."/>
            <person name="Thompson L.R."/>
            <person name="Young S."/>
            <person name="Yandava C."/>
            <person name="Fu R."/>
            <person name="Krastins B."/>
            <person name="Chase M."/>
            <person name="Sarracino D."/>
            <person name="Osburne M.S."/>
            <person name="Henn M.R."/>
            <person name="Chisholm S.W."/>
        </authorList>
    </citation>
    <scope>NUCLEOTIDE SEQUENCE [LARGE SCALE GENOMIC DNA]</scope>
    <source>
        <strain evidence="1">M4-247</strain>
    </source>
</reference>
<keyword evidence="2" id="KW-1185">Reference proteome</keyword>
<organism evidence="1 2">
    <name type="scientific">Prochlorococcus phage P-HM1</name>
    <dbReference type="NCBI Taxonomy" id="445700"/>
    <lineage>
        <taxon>Viruses</taxon>
        <taxon>Duplodnaviria</taxon>
        <taxon>Heunggongvirae</taxon>
        <taxon>Uroviricota</taxon>
        <taxon>Caudoviricetes</taxon>
        <taxon>Eurybiavirus</taxon>
        <taxon>Eurybiavirus PHM2</taxon>
    </lineage>
</organism>
<dbReference type="Proteomes" id="UP000006530">
    <property type="component" value="Segment"/>
</dbReference>
<dbReference type="GeneID" id="10327058"/>
<dbReference type="RefSeq" id="YP_004322570.1">
    <property type="nucleotide sequence ID" value="NC_015280.1"/>
</dbReference>
<dbReference type="EMBL" id="GU071101">
    <property type="protein sequence ID" value="ADO98769.1"/>
    <property type="molecule type" value="Genomic_DNA"/>
</dbReference>
<evidence type="ECO:0000313" key="2">
    <source>
        <dbReference type="Proteomes" id="UP000006530"/>
    </source>
</evidence>
<name>E3SMX6_9CAUD</name>
<protein>
    <submittedName>
        <fullName evidence="1">Uncharacterized protein</fullName>
    </submittedName>
</protein>
<evidence type="ECO:0000313" key="1">
    <source>
        <dbReference type="EMBL" id="ADO98769.1"/>
    </source>
</evidence>
<accession>E3SMX6</accession>
<gene>
    <name evidence="1" type="ORF">PHM1_145</name>
</gene>
<dbReference type="OrthoDB" id="35791at10239"/>
<dbReference type="KEGG" id="vg:10327058"/>